<name>A0A4P7C0Z7_9GAMM</name>
<dbReference type="RefSeq" id="WP_134358522.1">
    <property type="nucleotide sequence ID" value="NZ_CP038033.1"/>
</dbReference>
<proteinExistence type="predicted"/>
<dbReference type="OrthoDB" id="9997at2"/>
<reference evidence="1 2" key="1">
    <citation type="submission" date="2019-03" db="EMBL/GenBank/DDBJ databases">
        <title>The genome sequence of Nitrosococcus wardiae strain D1FHST reveals the archetypal metabolic capacity of ammonia-oxidizing Gammaproteobacteria.</title>
        <authorList>
            <person name="Wang L."/>
            <person name="Lim C.K."/>
            <person name="Hanson T.E."/>
            <person name="Dang H."/>
            <person name="Klotz M.G."/>
        </authorList>
    </citation>
    <scope>NUCLEOTIDE SEQUENCE [LARGE SCALE GENOMIC DNA]</scope>
    <source>
        <strain evidence="1 2">D1FHS</strain>
    </source>
</reference>
<sequence>MLGWEVVIAVGKFLKRLLWLLLLGLLLLPVVALFWVIEDQPVSRQVSPLRVADAHQVHALAHQFSHALSAQRATTITANEHELNSLMAWLARGIPRLSGQANITPAGLNAVLTLSLPSNFLGNYVNLRGGLKPSATGLQFTRIALGQLELSGDITLFLLRSILNVVLGDGQGATLLGAVRGVVFREKEMTLYLRSTPEVKAQLAQLAGRLKQIRDRVALFGDPDIIRIYYAKLAEIQQRNPVREPVSLAQYIGALFQLARERSRIGEAAAENQAAILALAIYFGDARLERLTGPVRTGVLRTYLPQRGRVHLANRRDLMLHFILSAALKIAADKGMAMAIGELKELLDAASGGSGYSFVDLAADRAGIRFAEQATDPSGGAEQLQKQLAGNTDEGVFFPKIAGLPEGLTKQQFTDQFPTVESPAYQAMVEEIDRRIGSLPAYANRERQKNT</sequence>
<accession>A0A4P7C0Z7</accession>
<dbReference type="AlphaFoldDB" id="A0A4P7C0Z7"/>
<evidence type="ECO:0000313" key="1">
    <source>
        <dbReference type="EMBL" id="QBQ55257.1"/>
    </source>
</evidence>
<dbReference type="Proteomes" id="UP000294325">
    <property type="component" value="Chromosome"/>
</dbReference>
<gene>
    <name evidence="1" type="ORF">E3U44_12600</name>
</gene>
<dbReference type="EMBL" id="CP038033">
    <property type="protein sequence ID" value="QBQ55257.1"/>
    <property type="molecule type" value="Genomic_DNA"/>
</dbReference>
<evidence type="ECO:0000313" key="2">
    <source>
        <dbReference type="Proteomes" id="UP000294325"/>
    </source>
</evidence>
<dbReference type="KEGG" id="nwr:E3U44_12600"/>
<protein>
    <submittedName>
        <fullName evidence="1">Uncharacterized protein</fullName>
    </submittedName>
</protein>
<keyword evidence="2" id="KW-1185">Reference proteome</keyword>
<organism evidence="1 2">
    <name type="scientific">Nitrosococcus wardiae</name>
    <dbReference type="NCBI Taxonomy" id="1814290"/>
    <lineage>
        <taxon>Bacteria</taxon>
        <taxon>Pseudomonadati</taxon>
        <taxon>Pseudomonadota</taxon>
        <taxon>Gammaproteobacteria</taxon>
        <taxon>Chromatiales</taxon>
        <taxon>Chromatiaceae</taxon>
        <taxon>Nitrosococcus</taxon>
    </lineage>
</organism>